<comment type="caution">
    <text evidence="3">The sequence shown here is derived from an EMBL/GenBank/DDBJ whole genome shotgun (WGS) entry which is preliminary data.</text>
</comment>
<reference evidence="4" key="1">
    <citation type="journal article" date="2019" name="Int. J. Syst. Evol. Microbiol.">
        <title>The Global Catalogue of Microorganisms (GCM) 10K type strain sequencing project: providing services to taxonomists for standard genome sequencing and annotation.</title>
        <authorList>
            <consortium name="The Broad Institute Genomics Platform"/>
            <consortium name="The Broad Institute Genome Sequencing Center for Infectious Disease"/>
            <person name="Wu L."/>
            <person name="Ma J."/>
        </authorList>
    </citation>
    <scope>NUCLEOTIDE SEQUENCE [LARGE SCALE GENOMIC DNA]</scope>
    <source>
        <strain evidence="4">KLKA75</strain>
    </source>
</reference>
<dbReference type="RefSeq" id="WP_378262889.1">
    <property type="nucleotide sequence ID" value="NZ_JBHSIT010000013.1"/>
</dbReference>
<dbReference type="PROSITE" id="PS50075">
    <property type="entry name" value="CARRIER"/>
    <property type="match status" value="1"/>
</dbReference>
<sequence>MTAGNDVLSEIVDMLAEVVGEDFLLEQPVGPDTSFHEDLALESIEFVALAEKLQDRYGARIEFAAFIAGMDLDQIMAMTVGDLTAHVEARLTAHPEARLTAHGEARLTAHGEARLDVPADAPGPRAAYA</sequence>
<keyword evidence="4" id="KW-1185">Reference proteome</keyword>
<dbReference type="Pfam" id="PF00550">
    <property type="entry name" value="PP-binding"/>
    <property type="match status" value="1"/>
</dbReference>
<evidence type="ECO:0000313" key="4">
    <source>
        <dbReference type="Proteomes" id="UP001595872"/>
    </source>
</evidence>
<dbReference type="InterPro" id="IPR036736">
    <property type="entry name" value="ACP-like_sf"/>
</dbReference>
<dbReference type="EMBL" id="JBHSIT010000013">
    <property type="protein sequence ID" value="MFC4912706.1"/>
    <property type="molecule type" value="Genomic_DNA"/>
</dbReference>
<proteinExistence type="predicted"/>
<evidence type="ECO:0000256" key="1">
    <source>
        <dbReference type="SAM" id="MobiDB-lite"/>
    </source>
</evidence>
<dbReference type="InterPro" id="IPR009081">
    <property type="entry name" value="PP-bd_ACP"/>
</dbReference>
<dbReference type="Gene3D" id="1.10.1200.10">
    <property type="entry name" value="ACP-like"/>
    <property type="match status" value="1"/>
</dbReference>
<name>A0ABV9U8F7_9ACTN</name>
<feature type="region of interest" description="Disordered" evidence="1">
    <location>
        <begin position="110"/>
        <end position="129"/>
    </location>
</feature>
<evidence type="ECO:0000259" key="2">
    <source>
        <dbReference type="PROSITE" id="PS50075"/>
    </source>
</evidence>
<dbReference type="SUPFAM" id="SSF47336">
    <property type="entry name" value="ACP-like"/>
    <property type="match status" value="1"/>
</dbReference>
<accession>A0ABV9U8F7</accession>
<evidence type="ECO:0000313" key="3">
    <source>
        <dbReference type="EMBL" id="MFC4912706.1"/>
    </source>
</evidence>
<gene>
    <name evidence="3" type="ORF">ACFPCY_35780</name>
</gene>
<feature type="domain" description="Carrier" evidence="2">
    <location>
        <begin position="2"/>
        <end position="91"/>
    </location>
</feature>
<dbReference type="Proteomes" id="UP001595872">
    <property type="component" value="Unassembled WGS sequence"/>
</dbReference>
<organism evidence="3 4">
    <name type="scientific">Actinomadura gamaensis</name>
    <dbReference type="NCBI Taxonomy" id="1763541"/>
    <lineage>
        <taxon>Bacteria</taxon>
        <taxon>Bacillati</taxon>
        <taxon>Actinomycetota</taxon>
        <taxon>Actinomycetes</taxon>
        <taxon>Streptosporangiales</taxon>
        <taxon>Thermomonosporaceae</taxon>
        <taxon>Actinomadura</taxon>
    </lineage>
</organism>
<protein>
    <submittedName>
        <fullName evidence="3">Acyl carrier protein</fullName>
    </submittedName>
</protein>